<dbReference type="AlphaFoldDB" id="A0A109J0P6"/>
<gene>
    <name evidence="1" type="ORF">AS026_26760</name>
</gene>
<reference evidence="1 2" key="1">
    <citation type="submission" date="2015-11" db="EMBL/GenBank/DDBJ databases">
        <title>Draft Genome Sequence of the Strain BR 10423 (Rhizobium sp.) isolated from nodules of Mimosa pudica.</title>
        <authorList>
            <person name="Barauna A.C."/>
            <person name="Zilli J.E."/>
            <person name="Simoes-Araujo J.L."/>
            <person name="Reis V.M."/>
            <person name="James E.K."/>
            <person name="Reis F.B.Jr."/>
            <person name="Rouws L.F."/>
            <person name="Passos S.R."/>
            <person name="Gois S.R."/>
        </authorList>
    </citation>
    <scope>NUCLEOTIDE SEQUENCE [LARGE SCALE GENOMIC DNA]</scope>
    <source>
        <strain evidence="1 2">BR10423</strain>
    </source>
</reference>
<sequence>MRQVPWPQPAALSNIIIKIANTHSTHIDQAKAECELAHMAVHVVLVLIPRSIWIVVRKMKPSRGGPTQKLPIN</sequence>
<comment type="caution">
    <text evidence="1">The sequence shown here is derived from an EMBL/GenBank/DDBJ whole genome shotgun (WGS) entry which is preliminary data.</text>
</comment>
<evidence type="ECO:0000313" key="2">
    <source>
        <dbReference type="Proteomes" id="UP000068164"/>
    </source>
</evidence>
<name>A0A109J0P6_9HYPH</name>
<proteinExistence type="predicted"/>
<accession>A0A109J0P6</accession>
<evidence type="ECO:0000313" key="1">
    <source>
        <dbReference type="EMBL" id="KWV40203.1"/>
    </source>
</evidence>
<dbReference type="Proteomes" id="UP000068164">
    <property type="component" value="Unassembled WGS sequence"/>
</dbReference>
<organism evidence="1 2">
    <name type="scientific">Rhizobium altiplani</name>
    <dbReference type="NCBI Taxonomy" id="1864509"/>
    <lineage>
        <taxon>Bacteria</taxon>
        <taxon>Pseudomonadati</taxon>
        <taxon>Pseudomonadota</taxon>
        <taxon>Alphaproteobacteria</taxon>
        <taxon>Hyphomicrobiales</taxon>
        <taxon>Rhizobiaceae</taxon>
        <taxon>Rhizobium/Agrobacterium group</taxon>
        <taxon>Rhizobium</taxon>
    </lineage>
</organism>
<protein>
    <submittedName>
        <fullName evidence="1">Uncharacterized protein</fullName>
    </submittedName>
</protein>
<dbReference type="EMBL" id="LNCD01000151">
    <property type="protein sequence ID" value="KWV40203.1"/>
    <property type="molecule type" value="Genomic_DNA"/>
</dbReference>
<keyword evidence="2" id="KW-1185">Reference proteome</keyword>